<gene>
    <name evidence="1" type="ORF">H8B19_16400</name>
</gene>
<reference evidence="1" key="1">
    <citation type="journal article" date="2018" name="Int. J. Syst. Evol. Microbiol.">
        <title>Neptunicella marina gen. nov., sp. nov., isolated from surface seawater.</title>
        <authorList>
            <person name="Liu X."/>
            <person name="Lai Q."/>
            <person name="Du Y."/>
            <person name="Zhang X."/>
            <person name="Liu Z."/>
            <person name="Sun F."/>
            <person name="Shao Z."/>
        </authorList>
    </citation>
    <scope>NUCLEOTIDE SEQUENCE</scope>
    <source>
        <strain evidence="1">S27-2</strain>
    </source>
</reference>
<organism evidence="1 2">
    <name type="scientific">Neptunicella marina</name>
    <dbReference type="NCBI Taxonomy" id="2125989"/>
    <lineage>
        <taxon>Bacteria</taxon>
        <taxon>Pseudomonadati</taxon>
        <taxon>Pseudomonadota</taxon>
        <taxon>Gammaproteobacteria</taxon>
        <taxon>Alteromonadales</taxon>
        <taxon>Alteromonadaceae</taxon>
        <taxon>Neptunicella</taxon>
    </lineage>
</organism>
<dbReference type="AlphaFoldDB" id="A0A8J6IXY7"/>
<reference evidence="1" key="2">
    <citation type="submission" date="2020-08" db="EMBL/GenBank/DDBJ databases">
        <authorList>
            <person name="Lai Q."/>
        </authorList>
    </citation>
    <scope>NUCLEOTIDE SEQUENCE</scope>
    <source>
        <strain evidence="1">S27-2</strain>
    </source>
</reference>
<evidence type="ECO:0000313" key="1">
    <source>
        <dbReference type="EMBL" id="MBC3767460.1"/>
    </source>
</evidence>
<protein>
    <submittedName>
        <fullName evidence="1">Uncharacterized protein</fullName>
    </submittedName>
</protein>
<evidence type="ECO:0000313" key="2">
    <source>
        <dbReference type="Proteomes" id="UP000601768"/>
    </source>
</evidence>
<comment type="caution">
    <text evidence="1">The sequence shown here is derived from an EMBL/GenBank/DDBJ whole genome shotgun (WGS) entry which is preliminary data.</text>
</comment>
<dbReference type="Proteomes" id="UP000601768">
    <property type="component" value="Unassembled WGS sequence"/>
</dbReference>
<name>A0A8J6IXY7_9ALTE</name>
<accession>A0A8J6IXY7</accession>
<sequence length="135" mass="15335">MTLHFVFEQWLSELESELNLVEASDINEEANGNLFTFAILTLDPTPLNTEQIEDFISKCLHIYQAKNTGLAKVFYCWLDEQAGQIRTSAISASHNKLPFRCNLKSCSSSELAYSIKSNESGLFSCRQLNVWQHVI</sequence>
<dbReference type="RefSeq" id="WP_186507981.1">
    <property type="nucleotide sequence ID" value="NZ_JACNEP010000018.1"/>
</dbReference>
<proteinExistence type="predicted"/>
<keyword evidence="2" id="KW-1185">Reference proteome</keyword>
<dbReference type="EMBL" id="JACNEP010000018">
    <property type="protein sequence ID" value="MBC3767460.1"/>
    <property type="molecule type" value="Genomic_DNA"/>
</dbReference>